<dbReference type="AlphaFoldDB" id="A0AAW2EEF6"/>
<keyword evidence="2" id="KW-1185">Reference proteome</keyword>
<name>A0AAW2EEF6_9HYME</name>
<sequence length="56" mass="6573">MKRRFSDTRAIVFMITETLRETEKEKCRNVHHGCSRCSCELDNQVARQKCQCPRAA</sequence>
<comment type="caution">
    <text evidence="1">The sequence shown here is derived from an EMBL/GenBank/DDBJ whole genome shotgun (WGS) entry which is preliminary data.</text>
</comment>
<dbReference type="Proteomes" id="UP001430953">
    <property type="component" value="Unassembled WGS sequence"/>
</dbReference>
<reference evidence="1 2" key="1">
    <citation type="submission" date="2023-03" db="EMBL/GenBank/DDBJ databases">
        <title>High recombination rates correlate with genetic variation in Cardiocondyla obscurior ants.</title>
        <authorList>
            <person name="Errbii M."/>
        </authorList>
    </citation>
    <scope>NUCLEOTIDE SEQUENCE [LARGE SCALE GENOMIC DNA]</scope>
    <source>
        <strain evidence="1">Alpha-2009</strain>
        <tissue evidence="1">Whole body</tissue>
    </source>
</reference>
<proteinExistence type="predicted"/>
<protein>
    <submittedName>
        <fullName evidence="1">Uncharacterized protein</fullName>
    </submittedName>
</protein>
<accession>A0AAW2EEF6</accession>
<evidence type="ECO:0000313" key="1">
    <source>
        <dbReference type="EMBL" id="KAL0100706.1"/>
    </source>
</evidence>
<dbReference type="EMBL" id="JADYXP020000025">
    <property type="protein sequence ID" value="KAL0100706.1"/>
    <property type="molecule type" value="Genomic_DNA"/>
</dbReference>
<evidence type="ECO:0000313" key="2">
    <source>
        <dbReference type="Proteomes" id="UP001430953"/>
    </source>
</evidence>
<gene>
    <name evidence="1" type="ORF">PUN28_019237</name>
</gene>
<organism evidence="1 2">
    <name type="scientific">Cardiocondyla obscurior</name>
    <dbReference type="NCBI Taxonomy" id="286306"/>
    <lineage>
        <taxon>Eukaryota</taxon>
        <taxon>Metazoa</taxon>
        <taxon>Ecdysozoa</taxon>
        <taxon>Arthropoda</taxon>
        <taxon>Hexapoda</taxon>
        <taxon>Insecta</taxon>
        <taxon>Pterygota</taxon>
        <taxon>Neoptera</taxon>
        <taxon>Endopterygota</taxon>
        <taxon>Hymenoptera</taxon>
        <taxon>Apocrita</taxon>
        <taxon>Aculeata</taxon>
        <taxon>Formicoidea</taxon>
        <taxon>Formicidae</taxon>
        <taxon>Myrmicinae</taxon>
        <taxon>Cardiocondyla</taxon>
    </lineage>
</organism>